<dbReference type="EMBL" id="PGCI01001207">
    <property type="protein sequence ID" value="PLW06570.1"/>
    <property type="molecule type" value="Genomic_DNA"/>
</dbReference>
<accession>A0A2N5S003</accession>
<evidence type="ECO:0000313" key="1">
    <source>
        <dbReference type="EMBL" id="PLW06570.1"/>
    </source>
</evidence>
<protein>
    <submittedName>
        <fullName evidence="1">Uncharacterized protein</fullName>
    </submittedName>
</protein>
<reference evidence="1 2" key="1">
    <citation type="submission" date="2017-11" db="EMBL/GenBank/DDBJ databases">
        <title>De novo assembly and phasing of dikaryotic genomes from two isolates of Puccinia coronata f. sp. avenae, the causal agent of oat crown rust.</title>
        <authorList>
            <person name="Miller M.E."/>
            <person name="Zhang Y."/>
            <person name="Omidvar V."/>
            <person name="Sperschneider J."/>
            <person name="Schwessinger B."/>
            <person name="Raley C."/>
            <person name="Palmer J.M."/>
            <person name="Garnica D."/>
            <person name="Upadhyaya N."/>
            <person name="Rathjen J."/>
            <person name="Taylor J.M."/>
            <person name="Park R.F."/>
            <person name="Dodds P.N."/>
            <person name="Hirsch C.D."/>
            <person name="Kianian S.F."/>
            <person name="Figueroa M."/>
        </authorList>
    </citation>
    <scope>NUCLEOTIDE SEQUENCE [LARGE SCALE GENOMIC DNA]</scope>
    <source>
        <strain evidence="1">12SD80</strain>
    </source>
</reference>
<proteinExistence type="predicted"/>
<dbReference type="Proteomes" id="UP000235392">
    <property type="component" value="Unassembled WGS sequence"/>
</dbReference>
<sequence>MEALDCGGTGPPEWPTVVLNGQSSHAAALSHQAKLKRCATLQKAVKVAQRSGIQLRPQTK</sequence>
<dbReference type="AlphaFoldDB" id="A0A2N5S003"/>
<comment type="caution">
    <text evidence="1">The sequence shown here is derived from an EMBL/GenBank/DDBJ whole genome shotgun (WGS) entry which is preliminary data.</text>
</comment>
<organism evidence="1 2">
    <name type="scientific">Puccinia coronata f. sp. avenae</name>
    <dbReference type="NCBI Taxonomy" id="200324"/>
    <lineage>
        <taxon>Eukaryota</taxon>
        <taxon>Fungi</taxon>
        <taxon>Dikarya</taxon>
        <taxon>Basidiomycota</taxon>
        <taxon>Pucciniomycotina</taxon>
        <taxon>Pucciniomycetes</taxon>
        <taxon>Pucciniales</taxon>
        <taxon>Pucciniaceae</taxon>
        <taxon>Puccinia</taxon>
    </lineage>
</organism>
<evidence type="ECO:0000313" key="2">
    <source>
        <dbReference type="Proteomes" id="UP000235392"/>
    </source>
</evidence>
<name>A0A2N5S003_9BASI</name>
<gene>
    <name evidence="1" type="ORF">PCASD_26467</name>
</gene>